<proteinExistence type="predicted"/>
<dbReference type="KEGG" id="tps:THAPSDRAFT_4796"/>
<protein>
    <submittedName>
        <fullName evidence="2">Uncharacterized protein</fullName>
    </submittedName>
</protein>
<evidence type="ECO:0000256" key="1">
    <source>
        <dbReference type="SAM" id="MobiDB-lite"/>
    </source>
</evidence>
<evidence type="ECO:0000313" key="2">
    <source>
        <dbReference type="EMBL" id="EED93035.1"/>
    </source>
</evidence>
<dbReference type="GeneID" id="7451968"/>
<feature type="region of interest" description="Disordered" evidence="1">
    <location>
        <begin position="1"/>
        <end position="46"/>
    </location>
</feature>
<reference evidence="2 3" key="2">
    <citation type="journal article" date="2008" name="Nature">
        <title>The Phaeodactylum genome reveals the evolutionary history of diatom genomes.</title>
        <authorList>
            <person name="Bowler C."/>
            <person name="Allen A.E."/>
            <person name="Badger J.H."/>
            <person name="Grimwood J."/>
            <person name="Jabbari K."/>
            <person name="Kuo A."/>
            <person name="Maheswari U."/>
            <person name="Martens C."/>
            <person name="Maumus F."/>
            <person name="Otillar R.P."/>
            <person name="Rayko E."/>
            <person name="Salamov A."/>
            <person name="Vandepoele K."/>
            <person name="Beszteri B."/>
            <person name="Gruber A."/>
            <person name="Heijde M."/>
            <person name="Katinka M."/>
            <person name="Mock T."/>
            <person name="Valentin K."/>
            <person name="Verret F."/>
            <person name="Berges J.A."/>
            <person name="Brownlee C."/>
            <person name="Cadoret J.P."/>
            <person name="Chiovitti A."/>
            <person name="Choi C.J."/>
            <person name="Coesel S."/>
            <person name="De Martino A."/>
            <person name="Detter J.C."/>
            <person name="Durkin C."/>
            <person name="Falciatore A."/>
            <person name="Fournet J."/>
            <person name="Haruta M."/>
            <person name="Huysman M.J."/>
            <person name="Jenkins B.D."/>
            <person name="Jiroutova K."/>
            <person name="Jorgensen R.E."/>
            <person name="Joubert Y."/>
            <person name="Kaplan A."/>
            <person name="Kroger N."/>
            <person name="Kroth P.G."/>
            <person name="La Roche J."/>
            <person name="Lindquist E."/>
            <person name="Lommer M."/>
            <person name="Martin-Jezequel V."/>
            <person name="Lopez P.J."/>
            <person name="Lucas S."/>
            <person name="Mangogna M."/>
            <person name="McGinnis K."/>
            <person name="Medlin L.K."/>
            <person name="Montsant A."/>
            <person name="Oudot-Le Secq M.P."/>
            <person name="Napoli C."/>
            <person name="Obornik M."/>
            <person name="Parker M.S."/>
            <person name="Petit J.L."/>
            <person name="Porcel B.M."/>
            <person name="Poulsen N."/>
            <person name="Robison M."/>
            <person name="Rychlewski L."/>
            <person name="Rynearson T.A."/>
            <person name="Schmutz J."/>
            <person name="Shapiro H."/>
            <person name="Siaut M."/>
            <person name="Stanley M."/>
            <person name="Sussman M.R."/>
            <person name="Taylor A.R."/>
            <person name="Vardi A."/>
            <person name="von Dassow P."/>
            <person name="Vyverman W."/>
            <person name="Willis A."/>
            <person name="Wyrwicz L.S."/>
            <person name="Rokhsar D.S."/>
            <person name="Weissenbach J."/>
            <person name="Armbrust E.V."/>
            <person name="Green B.R."/>
            <person name="Van de Peer Y."/>
            <person name="Grigoriev I.V."/>
        </authorList>
    </citation>
    <scope>NUCLEOTIDE SEQUENCE [LARGE SCALE GENOMIC DNA]</scope>
    <source>
        <strain evidence="2 3">CCMP1335</strain>
    </source>
</reference>
<gene>
    <name evidence="2" type="ORF">THAPSDRAFT_4796</name>
</gene>
<dbReference type="Proteomes" id="UP000001449">
    <property type="component" value="Chromosome 4"/>
</dbReference>
<dbReference type="RefSeq" id="XP_002289498.1">
    <property type="nucleotide sequence ID" value="XM_002289462.1"/>
</dbReference>
<keyword evidence="3" id="KW-1185">Reference proteome</keyword>
<organism evidence="2 3">
    <name type="scientific">Thalassiosira pseudonana</name>
    <name type="common">Marine diatom</name>
    <name type="synonym">Cyclotella nana</name>
    <dbReference type="NCBI Taxonomy" id="35128"/>
    <lineage>
        <taxon>Eukaryota</taxon>
        <taxon>Sar</taxon>
        <taxon>Stramenopiles</taxon>
        <taxon>Ochrophyta</taxon>
        <taxon>Bacillariophyta</taxon>
        <taxon>Coscinodiscophyceae</taxon>
        <taxon>Thalassiosirophycidae</taxon>
        <taxon>Thalassiosirales</taxon>
        <taxon>Thalassiosiraceae</taxon>
        <taxon>Thalassiosira</taxon>
    </lineage>
</organism>
<dbReference type="EMBL" id="CM000641">
    <property type="protein sequence ID" value="EED93035.1"/>
    <property type="molecule type" value="Genomic_DNA"/>
</dbReference>
<accession>B8C0B5</accession>
<dbReference type="HOGENOM" id="CLU_1900464_0_0_1"/>
<dbReference type="AlphaFoldDB" id="B8C0B5"/>
<dbReference type="InParanoid" id="B8C0B5"/>
<feature type="compositionally biased region" description="Polar residues" evidence="1">
    <location>
        <begin position="1"/>
        <end position="19"/>
    </location>
</feature>
<feature type="compositionally biased region" description="Basic and acidic residues" evidence="1">
    <location>
        <begin position="123"/>
        <end position="134"/>
    </location>
</feature>
<sequence>MINQTIDENTTLENGQLSSPIDGASDDEVEVQGDNGYNKDVWDEGGRSDCGYSDSVHDTLMTIGEKFYSVLGEPSEVMQTKMKGIGSYFMELSYAARDLRRGEFGKRGGVGIENEDDDSSQESEVKESDVEAES</sequence>
<name>B8C0B5_THAPS</name>
<evidence type="ECO:0000313" key="3">
    <source>
        <dbReference type="Proteomes" id="UP000001449"/>
    </source>
</evidence>
<reference evidence="2 3" key="1">
    <citation type="journal article" date="2004" name="Science">
        <title>The genome of the diatom Thalassiosira pseudonana: ecology, evolution, and metabolism.</title>
        <authorList>
            <person name="Armbrust E.V."/>
            <person name="Berges J.A."/>
            <person name="Bowler C."/>
            <person name="Green B.R."/>
            <person name="Martinez D."/>
            <person name="Putnam N.H."/>
            <person name="Zhou S."/>
            <person name="Allen A.E."/>
            <person name="Apt K.E."/>
            <person name="Bechner M."/>
            <person name="Brzezinski M.A."/>
            <person name="Chaal B.K."/>
            <person name="Chiovitti A."/>
            <person name="Davis A.K."/>
            <person name="Demarest M.S."/>
            <person name="Detter J.C."/>
            <person name="Glavina T."/>
            <person name="Goodstein D."/>
            <person name="Hadi M.Z."/>
            <person name="Hellsten U."/>
            <person name="Hildebrand M."/>
            <person name="Jenkins B.D."/>
            <person name="Jurka J."/>
            <person name="Kapitonov V.V."/>
            <person name="Kroger N."/>
            <person name="Lau W.W."/>
            <person name="Lane T.W."/>
            <person name="Larimer F.W."/>
            <person name="Lippmeier J.C."/>
            <person name="Lucas S."/>
            <person name="Medina M."/>
            <person name="Montsant A."/>
            <person name="Obornik M."/>
            <person name="Parker M.S."/>
            <person name="Palenik B."/>
            <person name="Pazour G.J."/>
            <person name="Richardson P.M."/>
            <person name="Rynearson T.A."/>
            <person name="Saito M.A."/>
            <person name="Schwartz D.C."/>
            <person name="Thamatrakoln K."/>
            <person name="Valentin K."/>
            <person name="Vardi A."/>
            <person name="Wilkerson F.P."/>
            <person name="Rokhsar D.S."/>
        </authorList>
    </citation>
    <scope>NUCLEOTIDE SEQUENCE [LARGE SCALE GENOMIC DNA]</scope>
    <source>
        <strain evidence="2 3">CCMP1335</strain>
    </source>
</reference>
<feature type="region of interest" description="Disordered" evidence="1">
    <location>
        <begin position="105"/>
        <end position="134"/>
    </location>
</feature>
<dbReference type="PaxDb" id="35128-Thaps4796"/>